<gene>
    <name evidence="3" type="ORF">PLEPLA_LOCUS5689</name>
</gene>
<organism evidence="3 4">
    <name type="scientific">Pleuronectes platessa</name>
    <name type="common">European plaice</name>
    <dbReference type="NCBI Taxonomy" id="8262"/>
    <lineage>
        <taxon>Eukaryota</taxon>
        <taxon>Metazoa</taxon>
        <taxon>Chordata</taxon>
        <taxon>Craniata</taxon>
        <taxon>Vertebrata</taxon>
        <taxon>Euteleostomi</taxon>
        <taxon>Actinopterygii</taxon>
        <taxon>Neopterygii</taxon>
        <taxon>Teleostei</taxon>
        <taxon>Neoteleostei</taxon>
        <taxon>Acanthomorphata</taxon>
        <taxon>Carangaria</taxon>
        <taxon>Pleuronectiformes</taxon>
        <taxon>Pleuronectoidei</taxon>
        <taxon>Pleuronectidae</taxon>
        <taxon>Pleuronectes</taxon>
    </lineage>
</organism>
<feature type="region of interest" description="Disordered" evidence="1">
    <location>
        <begin position="1"/>
        <end position="32"/>
    </location>
</feature>
<evidence type="ECO:0000313" key="3">
    <source>
        <dbReference type="EMBL" id="CAB1417869.1"/>
    </source>
</evidence>
<evidence type="ECO:0000313" key="4">
    <source>
        <dbReference type="Proteomes" id="UP001153269"/>
    </source>
</evidence>
<sequence length="122" mass="12868">MTEVFGENDPAANTAAAADTSTPPSEHKDPSRIEVVSVTEEDLPIVETPNTVNVSPLGSFTAVSLSDNNSAKPEEPQSPAPPSLTMPITKVQPFIQAMVSSLAFANKALFGLVCGVWYLLKP</sequence>
<reference evidence="3" key="1">
    <citation type="submission" date="2020-03" db="EMBL/GenBank/DDBJ databases">
        <authorList>
            <person name="Weist P."/>
        </authorList>
    </citation>
    <scope>NUCLEOTIDE SEQUENCE</scope>
</reference>
<name>A0A9N7TTK1_PLEPL</name>
<dbReference type="EMBL" id="CADEAL010000289">
    <property type="protein sequence ID" value="CAB1417869.1"/>
    <property type="molecule type" value="Genomic_DNA"/>
</dbReference>
<keyword evidence="4" id="KW-1185">Reference proteome</keyword>
<dbReference type="AlphaFoldDB" id="A0A9N7TTK1"/>
<keyword evidence="2" id="KW-0472">Membrane</keyword>
<keyword evidence="2" id="KW-0812">Transmembrane</keyword>
<feature type="transmembrane region" description="Helical" evidence="2">
    <location>
        <begin position="94"/>
        <end position="120"/>
    </location>
</feature>
<protein>
    <submittedName>
        <fullName evidence="3">Uncharacterized protein</fullName>
    </submittedName>
</protein>
<dbReference type="Proteomes" id="UP001153269">
    <property type="component" value="Unassembled WGS sequence"/>
</dbReference>
<evidence type="ECO:0000256" key="2">
    <source>
        <dbReference type="SAM" id="Phobius"/>
    </source>
</evidence>
<accession>A0A9N7TTK1</accession>
<proteinExistence type="predicted"/>
<evidence type="ECO:0000256" key="1">
    <source>
        <dbReference type="SAM" id="MobiDB-lite"/>
    </source>
</evidence>
<keyword evidence="2" id="KW-1133">Transmembrane helix</keyword>
<comment type="caution">
    <text evidence="3">The sequence shown here is derived from an EMBL/GenBank/DDBJ whole genome shotgun (WGS) entry which is preliminary data.</text>
</comment>
<feature type="compositionally biased region" description="Low complexity" evidence="1">
    <location>
        <begin position="8"/>
        <end position="24"/>
    </location>
</feature>
<feature type="region of interest" description="Disordered" evidence="1">
    <location>
        <begin position="63"/>
        <end position="85"/>
    </location>
</feature>